<dbReference type="AlphaFoldDB" id="A0A7K3NMJ0"/>
<reference evidence="1 2" key="1">
    <citation type="submission" date="2020-02" db="EMBL/GenBank/DDBJ databases">
        <title>Comparative genomics of sulfur disproportionating microorganisms.</title>
        <authorList>
            <person name="Ward L.M."/>
            <person name="Bertran E."/>
            <person name="Johnston D.T."/>
        </authorList>
    </citation>
    <scope>NUCLEOTIDE SEQUENCE [LARGE SCALE GENOMIC DNA]</scope>
    <source>
        <strain evidence="1 2">DSM 3696</strain>
    </source>
</reference>
<protein>
    <submittedName>
        <fullName evidence="1">ArsR family transcriptional regulator</fullName>
    </submittedName>
</protein>
<gene>
    <name evidence="1" type="ORF">G3N56_11730</name>
</gene>
<name>A0A7K3NMJ0_9BACT</name>
<organism evidence="1 2">
    <name type="scientific">Desulfolutivibrio sulfodismutans</name>
    <dbReference type="NCBI Taxonomy" id="63561"/>
    <lineage>
        <taxon>Bacteria</taxon>
        <taxon>Pseudomonadati</taxon>
        <taxon>Thermodesulfobacteriota</taxon>
        <taxon>Desulfovibrionia</taxon>
        <taxon>Desulfovibrionales</taxon>
        <taxon>Desulfovibrionaceae</taxon>
        <taxon>Desulfolutivibrio</taxon>
    </lineage>
</organism>
<proteinExistence type="predicted"/>
<sequence length="98" mass="10723">MNSFARLVTEDRRLVILRFLHEDPDYKLNTSVLQTALDAVGHSASRDQVETDAAWLAETGLVEIETVGNVRVVRLTARGADVATGRAVVPGVKRPSPR</sequence>
<evidence type="ECO:0000313" key="2">
    <source>
        <dbReference type="Proteomes" id="UP000469724"/>
    </source>
</evidence>
<accession>A0A7K3NMJ0</accession>
<dbReference type="EMBL" id="JAAGRQ010000047">
    <property type="protein sequence ID" value="NDY57410.1"/>
    <property type="molecule type" value="Genomic_DNA"/>
</dbReference>
<dbReference type="RefSeq" id="WP_163302451.1">
    <property type="nucleotide sequence ID" value="NZ_JAAGRQ010000047.1"/>
</dbReference>
<keyword evidence="2" id="KW-1185">Reference proteome</keyword>
<comment type="caution">
    <text evidence="1">The sequence shown here is derived from an EMBL/GenBank/DDBJ whole genome shotgun (WGS) entry which is preliminary data.</text>
</comment>
<dbReference type="Proteomes" id="UP000469724">
    <property type="component" value="Unassembled WGS sequence"/>
</dbReference>
<evidence type="ECO:0000313" key="1">
    <source>
        <dbReference type="EMBL" id="NDY57410.1"/>
    </source>
</evidence>